<sequence>MKRGFDRVRRSKILLALFASISLHAIGGLADNPATSKDSPKADTSSKSSSGSVGREVLIICLAVVVVVGLSILLFKLWQKKKREEQHARLLRLFEEDDELEVELGLRD</sequence>
<proteinExistence type="predicted"/>
<evidence type="ECO:0000313" key="2">
    <source>
        <dbReference type="Proteomes" id="UP000827976"/>
    </source>
</evidence>
<evidence type="ECO:0000313" key="1">
    <source>
        <dbReference type="EMBL" id="KAH7663833.1"/>
    </source>
</evidence>
<keyword evidence="2" id="KW-1185">Reference proteome</keyword>
<protein>
    <submittedName>
        <fullName evidence="1">Concanavalin A-like lectin/glucanase domain-containing protein</fullName>
    </submittedName>
</protein>
<reference evidence="2" key="1">
    <citation type="journal article" date="2022" name="Nat. Commun.">
        <title>Chromosome evolution and the genetic basis of agronomically important traits in greater yam.</title>
        <authorList>
            <person name="Bredeson J.V."/>
            <person name="Lyons J.B."/>
            <person name="Oniyinde I.O."/>
            <person name="Okereke N.R."/>
            <person name="Kolade O."/>
            <person name="Nnabue I."/>
            <person name="Nwadili C.O."/>
            <person name="Hribova E."/>
            <person name="Parker M."/>
            <person name="Nwogha J."/>
            <person name="Shu S."/>
            <person name="Carlson J."/>
            <person name="Kariba R."/>
            <person name="Muthemba S."/>
            <person name="Knop K."/>
            <person name="Barton G.J."/>
            <person name="Sherwood A.V."/>
            <person name="Lopez-Montes A."/>
            <person name="Asiedu R."/>
            <person name="Jamnadass R."/>
            <person name="Muchugi A."/>
            <person name="Goodstein D."/>
            <person name="Egesi C.N."/>
            <person name="Featherston J."/>
            <person name="Asfaw A."/>
            <person name="Simpson G.G."/>
            <person name="Dolezel J."/>
            <person name="Hendre P.S."/>
            <person name="Van Deynze A."/>
            <person name="Kumar P.L."/>
            <person name="Obidiegwu J.E."/>
            <person name="Bhattacharjee R."/>
            <person name="Rokhsar D.S."/>
        </authorList>
    </citation>
    <scope>NUCLEOTIDE SEQUENCE [LARGE SCALE GENOMIC DNA]</scope>
    <source>
        <strain evidence="2">cv. TDa95/00328</strain>
    </source>
</reference>
<name>A0ACB7USY1_DIOAL</name>
<accession>A0ACB7USY1</accession>
<dbReference type="Proteomes" id="UP000827976">
    <property type="component" value="Chromosome 14"/>
</dbReference>
<organism evidence="1 2">
    <name type="scientific">Dioscorea alata</name>
    <name type="common">Purple yam</name>
    <dbReference type="NCBI Taxonomy" id="55571"/>
    <lineage>
        <taxon>Eukaryota</taxon>
        <taxon>Viridiplantae</taxon>
        <taxon>Streptophyta</taxon>
        <taxon>Embryophyta</taxon>
        <taxon>Tracheophyta</taxon>
        <taxon>Spermatophyta</taxon>
        <taxon>Magnoliopsida</taxon>
        <taxon>Liliopsida</taxon>
        <taxon>Dioscoreales</taxon>
        <taxon>Dioscoreaceae</taxon>
        <taxon>Dioscorea</taxon>
    </lineage>
</organism>
<comment type="caution">
    <text evidence="1">The sequence shown here is derived from an EMBL/GenBank/DDBJ whole genome shotgun (WGS) entry which is preliminary data.</text>
</comment>
<dbReference type="EMBL" id="CM037024">
    <property type="protein sequence ID" value="KAH7663833.1"/>
    <property type="molecule type" value="Genomic_DNA"/>
</dbReference>
<gene>
    <name evidence="1" type="ORF">IHE45_14G082000</name>
</gene>